<feature type="transmembrane region" description="Helical" evidence="1">
    <location>
        <begin position="45"/>
        <end position="66"/>
    </location>
</feature>
<protein>
    <submittedName>
        <fullName evidence="2">Uncharacterized protein</fullName>
    </submittedName>
</protein>
<sequence length="133" mass="13316">MAALWLACLVAMALGLWVDTRQTPAALLASECGAPGGLLDMAWRHASLMPASSAAMALAALAPWPVGRTRAPPLGQRLLCALSMAIGMVLGARLGVAAALMLNAAPFAGMALGMAAGMAVGLAPVLAISVGRR</sequence>
<comment type="caution">
    <text evidence="2">The sequence shown here is derived from an EMBL/GenBank/DDBJ whole genome shotgun (WGS) entry which is preliminary data.</text>
</comment>
<dbReference type="AlphaFoldDB" id="A0AA43B3C0"/>
<keyword evidence="1" id="KW-1133">Transmembrane helix</keyword>
<feature type="transmembrane region" description="Helical" evidence="1">
    <location>
        <begin position="78"/>
        <end position="101"/>
    </location>
</feature>
<keyword evidence="1" id="KW-0472">Membrane</keyword>
<gene>
    <name evidence="2" type="ORF">N5K24_27380</name>
</gene>
<name>A0AA43B3C0_9BURK</name>
<evidence type="ECO:0000313" key="2">
    <source>
        <dbReference type="EMBL" id="MDH2054153.1"/>
    </source>
</evidence>
<accession>A0AA43B3C0</accession>
<evidence type="ECO:0000256" key="1">
    <source>
        <dbReference type="SAM" id="Phobius"/>
    </source>
</evidence>
<keyword evidence="1" id="KW-0812">Transmembrane</keyword>
<feature type="transmembrane region" description="Helical" evidence="1">
    <location>
        <begin position="107"/>
        <end position="130"/>
    </location>
</feature>
<proteinExistence type="predicted"/>
<organism evidence="2 3">
    <name type="scientific">Achromobacter marplatensis</name>
    <dbReference type="NCBI Taxonomy" id="470868"/>
    <lineage>
        <taxon>Bacteria</taxon>
        <taxon>Pseudomonadati</taxon>
        <taxon>Pseudomonadota</taxon>
        <taxon>Betaproteobacteria</taxon>
        <taxon>Burkholderiales</taxon>
        <taxon>Alcaligenaceae</taxon>
        <taxon>Achromobacter</taxon>
    </lineage>
</organism>
<evidence type="ECO:0000313" key="3">
    <source>
        <dbReference type="Proteomes" id="UP001161276"/>
    </source>
</evidence>
<dbReference type="EMBL" id="JAOCKG010000019">
    <property type="protein sequence ID" value="MDH2054153.1"/>
    <property type="molecule type" value="Genomic_DNA"/>
</dbReference>
<dbReference type="RefSeq" id="WP_280029526.1">
    <property type="nucleotide sequence ID" value="NZ_CBDEUO010000011.1"/>
</dbReference>
<dbReference type="Proteomes" id="UP001161276">
    <property type="component" value="Unassembled WGS sequence"/>
</dbReference>
<reference evidence="2" key="1">
    <citation type="submission" date="2022-09" db="EMBL/GenBank/DDBJ databases">
        <title>Intensive care unit water sources are persistently colonized with multi-drug resistant bacteria and are the site of extensive horizontal gene transfer of antibiotic resistance genes.</title>
        <authorList>
            <person name="Diorio-Toth L."/>
        </authorList>
    </citation>
    <scope>NUCLEOTIDE SEQUENCE</scope>
    <source>
        <strain evidence="2">GD03676</strain>
    </source>
</reference>